<evidence type="ECO:0000313" key="2">
    <source>
        <dbReference type="Proteomes" id="UP000029072"/>
    </source>
</evidence>
<organism evidence="1 2">
    <name type="scientific">Bifidobacterium callitrichos DSM 23973</name>
    <dbReference type="NCBI Taxonomy" id="1437609"/>
    <lineage>
        <taxon>Bacteria</taxon>
        <taxon>Bacillati</taxon>
        <taxon>Actinomycetota</taxon>
        <taxon>Actinomycetes</taxon>
        <taxon>Bifidobacteriales</taxon>
        <taxon>Bifidobacteriaceae</taxon>
        <taxon>Bifidobacterium</taxon>
    </lineage>
</organism>
<dbReference type="OrthoDB" id="4548637at2"/>
<evidence type="ECO:0000313" key="1">
    <source>
        <dbReference type="EMBL" id="KFI50593.1"/>
    </source>
</evidence>
<accession>A0A086ZVP3</accession>
<reference evidence="1 2" key="1">
    <citation type="submission" date="2014-03" db="EMBL/GenBank/DDBJ databases">
        <title>Genomics of Bifidobacteria.</title>
        <authorList>
            <person name="Ventura M."/>
            <person name="Milani C."/>
            <person name="Lugli G.A."/>
        </authorList>
    </citation>
    <scope>NUCLEOTIDE SEQUENCE [LARGE SCALE GENOMIC DNA]</scope>
    <source>
        <strain evidence="1 2">DSM 23973</strain>
    </source>
</reference>
<name>A0A086ZVP3_9BIFI</name>
<comment type="caution">
    <text evidence="1">The sequence shown here is derived from an EMBL/GenBank/DDBJ whole genome shotgun (WGS) entry which is preliminary data.</text>
</comment>
<dbReference type="Proteomes" id="UP000029072">
    <property type="component" value="Unassembled WGS sequence"/>
</dbReference>
<sequence>MFAQPNQTNANTPQTVTLPTLAQVMAGGTPSFFQREDPIGTSVTGTVESIEAQQQRDMDTQEPKWFDNGQPMMQVVIHVATNLRDNTIPGDDGVRAVYVKGKNLGTLRQASRIVGRDFPHVGDGFTATYTANGEAKKRGWNPPKLYSYEIVPNQTQVAQAMNATPQQTATPATHPAQRPVVQQPTFQQPQASPTGVYPQNGYVQPNIQPQLNVQQIQALAAAGNTAEQIAGMLNIPVAQIAQVLQQYVPVESGDDPEF</sequence>
<proteinExistence type="predicted"/>
<dbReference type="STRING" id="1437609.BCAL_1731"/>
<protein>
    <submittedName>
        <fullName evidence="1">Phage protein</fullName>
    </submittedName>
</protein>
<dbReference type="RefSeq" id="WP_052119143.1">
    <property type="nucleotide sequence ID" value="NZ_JDUV01000008.1"/>
</dbReference>
<dbReference type="eggNOG" id="COG0629">
    <property type="taxonomic scope" value="Bacteria"/>
</dbReference>
<gene>
    <name evidence="1" type="ORF">BCAL_1731</name>
</gene>
<dbReference type="AlphaFoldDB" id="A0A086ZVP3"/>
<dbReference type="EMBL" id="JGYS01000028">
    <property type="protein sequence ID" value="KFI50593.1"/>
    <property type="molecule type" value="Genomic_DNA"/>
</dbReference>